<reference evidence="3" key="1">
    <citation type="journal article" date="2019" name="Int. J. Syst. Evol. Microbiol.">
        <title>The Global Catalogue of Microorganisms (GCM) 10K type strain sequencing project: providing services to taxonomists for standard genome sequencing and annotation.</title>
        <authorList>
            <consortium name="The Broad Institute Genomics Platform"/>
            <consortium name="The Broad Institute Genome Sequencing Center for Infectious Disease"/>
            <person name="Wu L."/>
            <person name="Ma J."/>
        </authorList>
    </citation>
    <scope>NUCLEOTIDE SEQUENCE [LARGE SCALE GENOMIC DNA]</scope>
    <source>
        <strain evidence="3">JCM 9373</strain>
    </source>
</reference>
<dbReference type="InterPro" id="IPR011990">
    <property type="entry name" value="TPR-like_helical_dom_sf"/>
</dbReference>
<dbReference type="Gene3D" id="1.25.40.10">
    <property type="entry name" value="Tetratricopeptide repeat domain"/>
    <property type="match status" value="1"/>
</dbReference>
<dbReference type="Proteomes" id="UP001500320">
    <property type="component" value="Unassembled WGS sequence"/>
</dbReference>
<proteinExistence type="predicted"/>
<feature type="compositionally biased region" description="Acidic residues" evidence="1">
    <location>
        <begin position="585"/>
        <end position="594"/>
    </location>
</feature>
<evidence type="ECO:0000313" key="3">
    <source>
        <dbReference type="Proteomes" id="UP001500320"/>
    </source>
</evidence>
<dbReference type="RefSeq" id="WP_344864880.1">
    <property type="nucleotide sequence ID" value="NZ_BAAAUT010000060.1"/>
</dbReference>
<gene>
    <name evidence="2" type="ORF">GCM10010466_57240</name>
</gene>
<comment type="caution">
    <text evidence="2">The sequence shown here is derived from an EMBL/GenBank/DDBJ whole genome shotgun (WGS) entry which is preliminary data.</text>
</comment>
<evidence type="ECO:0000313" key="2">
    <source>
        <dbReference type="EMBL" id="GAA3159001.1"/>
    </source>
</evidence>
<protein>
    <recommendedName>
        <fullName evidence="4">Tetratricopeptide repeat protein</fullName>
    </recommendedName>
</protein>
<accession>A0ABP6P0B3</accession>
<organism evidence="2 3">
    <name type="scientific">Planomonospora alba</name>
    <dbReference type="NCBI Taxonomy" id="161354"/>
    <lineage>
        <taxon>Bacteria</taxon>
        <taxon>Bacillati</taxon>
        <taxon>Actinomycetota</taxon>
        <taxon>Actinomycetes</taxon>
        <taxon>Streptosporangiales</taxon>
        <taxon>Streptosporangiaceae</taxon>
        <taxon>Planomonospora</taxon>
    </lineage>
</organism>
<keyword evidence="3" id="KW-1185">Reference proteome</keyword>
<sequence length="604" mass="64724">MAPDGHEGLNDPRQEAEGELSMARLALDDGELEHAAGHVAAALALAPDLPHAHELLARLDLGLFPVERPAFLGSVLARAHLLAARGGYAEALELLASAQRHDASGRWAHVPWVLDPELPGRLPAETLARILTGLAAALADPVPQEERAGLEPFVRLARHGARVHAGSATLLWAASILLRRAGEPEEALVLAERSAGQEPSPQAEIAVYGACRALERWDGAEKALLRALEFDPGNLYVRTDLGELLHLAGRPAEGLAWVEGVLRVDPRHESAYPTACGMRFERDGDLRHLIDLADHLREHPDNDHASHVLFTQSETLPWLTLPAAPTEAVVNVLHQVLEREGGDAADGALTVSAPEPPSALLAFARALPGFVLRIDTVPEPDPRLPVPQVFSGGPVRSVARRVWRYEGTTAVPAVPAPSPEASRAVAALAGQRWPHLPAAFDQAVRLAALPLDDLLAVLVHPPASPFGTPAAWPYWIRQVQAWACLGVAHHRGEQPWQGSARREALTDLAYGPEDWVSEAALLAMIATAWMVPEARADVAELVAWRYLAAVEAARSRPVTILDSLRGLVLVTPGMHPEVRRLAAESAEEEPEEDAAPSGGPGRAG</sequence>
<evidence type="ECO:0000256" key="1">
    <source>
        <dbReference type="SAM" id="MobiDB-lite"/>
    </source>
</evidence>
<evidence type="ECO:0008006" key="4">
    <source>
        <dbReference type="Google" id="ProtNLM"/>
    </source>
</evidence>
<dbReference type="SUPFAM" id="SSF48452">
    <property type="entry name" value="TPR-like"/>
    <property type="match status" value="1"/>
</dbReference>
<dbReference type="EMBL" id="BAAAUT010000060">
    <property type="protein sequence ID" value="GAA3159001.1"/>
    <property type="molecule type" value="Genomic_DNA"/>
</dbReference>
<feature type="region of interest" description="Disordered" evidence="1">
    <location>
        <begin position="580"/>
        <end position="604"/>
    </location>
</feature>
<name>A0ABP6P0B3_9ACTN</name>